<feature type="region of interest" description="Disordered" evidence="4">
    <location>
        <begin position="440"/>
        <end position="492"/>
    </location>
</feature>
<dbReference type="CDD" id="cd00167">
    <property type="entry name" value="SANT"/>
    <property type="match status" value="1"/>
</dbReference>
<feature type="compositionally biased region" description="Low complexity" evidence="4">
    <location>
        <begin position="383"/>
        <end position="399"/>
    </location>
</feature>
<dbReference type="GO" id="GO:0003677">
    <property type="term" value="F:DNA binding"/>
    <property type="evidence" value="ECO:0007669"/>
    <property type="project" value="UniProtKB-KW"/>
</dbReference>
<dbReference type="KEGG" id="btab:109042740"/>
<feature type="compositionally biased region" description="Basic and acidic residues" evidence="4">
    <location>
        <begin position="60"/>
        <end position="76"/>
    </location>
</feature>
<feature type="compositionally biased region" description="Low complexity" evidence="4">
    <location>
        <begin position="571"/>
        <end position="584"/>
    </location>
</feature>
<evidence type="ECO:0000259" key="5">
    <source>
        <dbReference type="SMART" id="SM00717"/>
    </source>
</evidence>
<name>A0A9P0G2W9_BEMTA</name>
<feature type="region of interest" description="Disordered" evidence="4">
    <location>
        <begin position="863"/>
        <end position="890"/>
    </location>
</feature>
<comment type="subcellular location">
    <subcellularLocation>
        <location evidence="1">Nucleus</location>
    </subcellularLocation>
</comment>
<dbReference type="GO" id="GO:0005634">
    <property type="term" value="C:nucleus"/>
    <property type="evidence" value="ECO:0007669"/>
    <property type="project" value="UniProtKB-SubCell"/>
</dbReference>
<dbReference type="InterPro" id="IPR009057">
    <property type="entry name" value="Homeodomain-like_sf"/>
</dbReference>
<feature type="region of interest" description="Disordered" evidence="4">
    <location>
        <begin position="810"/>
        <end position="835"/>
    </location>
</feature>
<dbReference type="SUPFAM" id="SSF46689">
    <property type="entry name" value="Homeodomain-like"/>
    <property type="match status" value="1"/>
</dbReference>
<evidence type="ECO:0000313" key="7">
    <source>
        <dbReference type="Proteomes" id="UP001152759"/>
    </source>
</evidence>
<feature type="compositionally biased region" description="Low complexity" evidence="4">
    <location>
        <begin position="621"/>
        <end position="634"/>
    </location>
</feature>
<feature type="region of interest" description="Disordered" evidence="4">
    <location>
        <begin position="358"/>
        <end position="412"/>
    </location>
</feature>
<feature type="compositionally biased region" description="Polar residues" evidence="4">
    <location>
        <begin position="863"/>
        <end position="874"/>
    </location>
</feature>
<keyword evidence="2" id="KW-0238">DNA-binding</keyword>
<dbReference type="SMART" id="SM00717">
    <property type="entry name" value="SANT"/>
    <property type="match status" value="1"/>
</dbReference>
<keyword evidence="3" id="KW-0539">Nucleus</keyword>
<feature type="compositionally biased region" description="Polar residues" evidence="4">
    <location>
        <begin position="458"/>
        <end position="469"/>
    </location>
</feature>
<dbReference type="AlphaFoldDB" id="A0A9P0G2W9"/>
<organism evidence="6 7">
    <name type="scientific">Bemisia tabaci</name>
    <name type="common">Sweetpotato whitefly</name>
    <name type="synonym">Aleurodes tabaci</name>
    <dbReference type="NCBI Taxonomy" id="7038"/>
    <lineage>
        <taxon>Eukaryota</taxon>
        <taxon>Metazoa</taxon>
        <taxon>Ecdysozoa</taxon>
        <taxon>Arthropoda</taxon>
        <taxon>Hexapoda</taxon>
        <taxon>Insecta</taxon>
        <taxon>Pterygota</taxon>
        <taxon>Neoptera</taxon>
        <taxon>Paraneoptera</taxon>
        <taxon>Hemiptera</taxon>
        <taxon>Sternorrhyncha</taxon>
        <taxon>Aleyrodoidea</taxon>
        <taxon>Aleyrodidae</taxon>
        <taxon>Aleyrodinae</taxon>
        <taxon>Bemisia</taxon>
    </lineage>
</organism>
<feature type="region of interest" description="Disordered" evidence="4">
    <location>
        <begin position="539"/>
        <end position="584"/>
    </location>
</feature>
<dbReference type="Proteomes" id="UP001152759">
    <property type="component" value="Chromosome 7"/>
</dbReference>
<dbReference type="GO" id="GO:0007389">
    <property type="term" value="P:pattern specification process"/>
    <property type="evidence" value="ECO:0007669"/>
    <property type="project" value="TreeGrafter"/>
</dbReference>
<accession>A0A9P0G2W9</accession>
<feature type="compositionally biased region" description="Acidic residues" evidence="4">
    <location>
        <begin position="475"/>
        <end position="487"/>
    </location>
</feature>
<keyword evidence="7" id="KW-1185">Reference proteome</keyword>
<feature type="region of interest" description="Disordered" evidence="4">
    <location>
        <begin position="621"/>
        <end position="645"/>
    </location>
</feature>
<dbReference type="GO" id="GO:0003682">
    <property type="term" value="F:chromatin binding"/>
    <property type="evidence" value="ECO:0007669"/>
    <property type="project" value="InterPro"/>
</dbReference>
<dbReference type="InterPro" id="IPR001005">
    <property type="entry name" value="SANT/Myb"/>
</dbReference>
<feature type="region of interest" description="Disordered" evidence="4">
    <location>
        <begin position="25"/>
        <end position="76"/>
    </location>
</feature>
<feature type="domain" description="Myb-like" evidence="5">
    <location>
        <begin position="80"/>
        <end position="140"/>
    </location>
</feature>
<proteinExistence type="predicted"/>
<feature type="compositionally biased region" description="Polar residues" evidence="4">
    <location>
        <begin position="539"/>
        <end position="570"/>
    </location>
</feature>
<sequence length="969" mass="107021">MENEPPNAEKSEEVLGSVTHCYDIENGDKTGSVQLRTSARVSKKMRLDSTAAAVPPPTADIKDTKDETKTPEPKPKIRRAPELWSTEDKNLFFEALNEYGKDFDAIQNYMLSKSKKRGVGDHVAKNRDQARHFYHRTWHKISKHLKFPEGIKKPTQELYALINFGEIRKKIGFLSEKNSSKLIELIYTGSTKIRIKGKTWRIKTPPCRALRKLNQLEESSEDFKLPTKICVELVPRDNSTWLSVQSIAMNPRVRANVSLHNRLATLIEYLQQKWKSPHLKLRDKIINSSQVNASDYEISEPDSILRVAPKPNTNIFHPSFRINEFIPSSKISLLRHEQQFGTTGESISSLLEQLKSKQLKPGKNAVKRQRADSASDKVSTLQPISSTSTAVPTTSASSIMTPKTAAEPELISENNNKPVPILEDEIVQCAVDNLLSFKSENEKKSSENETSPDKTDGKSGSITGDWTSPNKDEHPEELDHEVDETSGDQEKHEDFVRRISKGWTQHNAESIRIGDLYLMFGSDSKIHLEYWWEEAPKVSVNSPKENGTSTEITNVATSSDCPNSSKTACKSNPPSLSKEPESKASSSVSSVLQKLVCIAKLSLLKPKAECTCGHVCGGPNQNKSSAKNKASSKVQKNDLNEKSTSNHSAVILNGVNSAIGSTVSVSTTEVFRKPTLVPIEARPNQDPTPSSVQAFKAQLDKFCPRFSNRRGRAGNRLKNSNNLVVQRMLPLLPKTSPLGNHSVVTMRVLPQSNQLAGDFAPINKTSQPKLILPKQEHPVKILPKPAKPPTTVSMQPTSVSVLNLMGQPVSQVEGSKPCDPIIGVDQPNRQSDDDPSLLLNDLSNLSTLMRSIPPSDLSLNSSTFEGLLSNNNGPQAEPGLSQETPLSSPTRLLKDDENNWLSSEVGDFSFSSFLGHLESSPMKSSSNNEESKLMSDVEAQLQCLMSENSVDYTAKFADLAAQIAADTKK</sequence>
<dbReference type="PANTHER" id="PTHR21677:SF1">
    <property type="entry name" value="PROTEIN CRAMPED-LIKE"/>
    <property type="match status" value="1"/>
</dbReference>
<feature type="compositionally biased region" description="Polar residues" evidence="4">
    <location>
        <begin position="29"/>
        <end position="40"/>
    </location>
</feature>
<reference evidence="6" key="1">
    <citation type="submission" date="2021-12" db="EMBL/GenBank/DDBJ databases">
        <authorList>
            <person name="King R."/>
        </authorList>
    </citation>
    <scope>NUCLEOTIDE SEQUENCE</scope>
</reference>
<evidence type="ECO:0000256" key="2">
    <source>
        <dbReference type="ARBA" id="ARBA00023125"/>
    </source>
</evidence>
<protein>
    <recommendedName>
        <fullName evidence="5">Myb-like domain-containing protein</fullName>
    </recommendedName>
</protein>
<dbReference type="PANTHER" id="PTHR21677">
    <property type="entry name" value="CRAMPED PROTEIN"/>
    <property type="match status" value="1"/>
</dbReference>
<dbReference type="Gene3D" id="1.10.10.60">
    <property type="entry name" value="Homeodomain-like"/>
    <property type="match status" value="1"/>
</dbReference>
<dbReference type="InterPro" id="IPR055315">
    <property type="entry name" value="Cramped-like"/>
</dbReference>
<gene>
    <name evidence="6" type="ORF">BEMITA_LOCUS11788</name>
</gene>
<feature type="compositionally biased region" description="Basic and acidic residues" evidence="4">
    <location>
        <begin position="440"/>
        <end position="457"/>
    </location>
</feature>
<dbReference type="EMBL" id="OU963868">
    <property type="protein sequence ID" value="CAH0775585.1"/>
    <property type="molecule type" value="Genomic_DNA"/>
</dbReference>
<feature type="compositionally biased region" description="Polar residues" evidence="4">
    <location>
        <begin position="881"/>
        <end position="890"/>
    </location>
</feature>
<evidence type="ECO:0000256" key="1">
    <source>
        <dbReference type="ARBA" id="ARBA00004123"/>
    </source>
</evidence>
<evidence type="ECO:0000313" key="6">
    <source>
        <dbReference type="EMBL" id="CAH0775585.1"/>
    </source>
</evidence>
<feature type="compositionally biased region" description="Basic residues" evidence="4">
    <location>
        <begin position="358"/>
        <end position="368"/>
    </location>
</feature>
<evidence type="ECO:0000256" key="4">
    <source>
        <dbReference type="SAM" id="MobiDB-lite"/>
    </source>
</evidence>
<evidence type="ECO:0000256" key="3">
    <source>
        <dbReference type="ARBA" id="ARBA00023242"/>
    </source>
</evidence>